<dbReference type="EMBL" id="JRLZ01000019">
    <property type="protein sequence ID" value="KGO93489.1"/>
    <property type="molecule type" value="Genomic_DNA"/>
</dbReference>
<dbReference type="OrthoDB" id="1493032at2"/>
<dbReference type="eggNOG" id="ENOG502ZBUH">
    <property type="taxonomic scope" value="Bacteria"/>
</dbReference>
<keyword evidence="1" id="KW-1133">Transmembrane helix</keyword>
<keyword evidence="1" id="KW-0472">Membrane</keyword>
<reference evidence="3" key="1">
    <citation type="submission" date="2013-09" db="EMBL/GenBank/DDBJ databases">
        <authorList>
            <person name="Zeng Z."/>
            <person name="Chen C."/>
        </authorList>
    </citation>
    <scope>NUCLEOTIDE SEQUENCE [LARGE SCALE GENOMIC DNA]</scope>
    <source>
        <strain evidence="3">DK69</strain>
    </source>
</reference>
<dbReference type="Proteomes" id="UP000030149">
    <property type="component" value="Unassembled WGS sequence"/>
</dbReference>
<keyword evidence="3" id="KW-1185">Reference proteome</keyword>
<evidence type="ECO:0000313" key="3">
    <source>
        <dbReference type="Proteomes" id="UP000030149"/>
    </source>
</evidence>
<comment type="caution">
    <text evidence="2">The sequence shown here is derived from an EMBL/GenBank/DDBJ whole genome shotgun (WGS) entry which is preliminary data.</text>
</comment>
<name>V6S3E5_9FLAO</name>
<evidence type="ECO:0000313" key="2">
    <source>
        <dbReference type="EMBL" id="KGO93489.1"/>
    </source>
</evidence>
<dbReference type="InterPro" id="IPR057695">
    <property type="entry name" value="DUF7935"/>
</dbReference>
<protein>
    <submittedName>
        <fullName evidence="2">Uncharacterized protein</fullName>
    </submittedName>
</protein>
<sequence length="172" mass="19936">MDYSKIIDIAAYTLPSIVTGGVAYYIFNSYLKNEEGRRRFLLHKESQKTALPLRLQAYERMALFLERINPGKLLVRVAPLSIDKNDYESLLIHHIEQEFEHNLTQQVYISDECWNIILTAKNTIIQTIRKTTLQVENADKLREKLLTDLLEKQSPTVLALSFIKNEITEILG</sequence>
<dbReference type="STRING" id="1107311.Q767_14715"/>
<feature type="transmembrane region" description="Helical" evidence="1">
    <location>
        <begin position="6"/>
        <end position="27"/>
    </location>
</feature>
<dbReference type="AlphaFoldDB" id="V6S3E5"/>
<proteinExistence type="predicted"/>
<evidence type="ECO:0000256" key="1">
    <source>
        <dbReference type="SAM" id="Phobius"/>
    </source>
</evidence>
<keyword evidence="1" id="KW-0812">Transmembrane</keyword>
<gene>
    <name evidence="2" type="ORF">Q767_14715</name>
</gene>
<dbReference type="RefSeq" id="WP_023574517.1">
    <property type="nucleotide sequence ID" value="NZ_AVCS01000021.1"/>
</dbReference>
<dbReference type="Pfam" id="PF25589">
    <property type="entry name" value="DUF7935"/>
    <property type="match status" value="1"/>
</dbReference>
<organism evidence="2 3">
    <name type="scientific">Flavobacterium enshiense DK69</name>
    <dbReference type="NCBI Taxonomy" id="1107311"/>
    <lineage>
        <taxon>Bacteria</taxon>
        <taxon>Pseudomonadati</taxon>
        <taxon>Bacteroidota</taxon>
        <taxon>Flavobacteriia</taxon>
        <taxon>Flavobacteriales</taxon>
        <taxon>Flavobacteriaceae</taxon>
        <taxon>Flavobacterium</taxon>
    </lineage>
</organism>
<dbReference type="PATRIC" id="fig|1107311.3.peg.2515"/>
<reference evidence="2 3" key="2">
    <citation type="journal article" date="2015" name="Stand. Genomic Sci.">
        <title>High quality draft genomic sequence of Flavobacterium enshiense DK69(T) and comparison among Flavobacterium genomes.</title>
        <authorList>
            <person name="Zeng Z."/>
            <person name="Chen C."/>
            <person name="Du H."/>
            <person name="Wang G."/>
            <person name="Li M."/>
        </authorList>
    </citation>
    <scope>NUCLEOTIDE SEQUENCE [LARGE SCALE GENOMIC DNA]</scope>
    <source>
        <strain evidence="2 3">DK69</strain>
    </source>
</reference>
<accession>V6S3E5</accession>